<comment type="caution">
    <text evidence="3">The sequence shown here is derived from an EMBL/GenBank/DDBJ whole genome shotgun (WGS) entry which is preliminary data.</text>
</comment>
<organism evidence="3 5">
    <name type="scientific">Micromonospora noduli</name>
    <dbReference type="NCBI Taxonomy" id="709876"/>
    <lineage>
        <taxon>Bacteria</taxon>
        <taxon>Bacillati</taxon>
        <taxon>Actinomycetota</taxon>
        <taxon>Actinomycetes</taxon>
        <taxon>Micromonosporales</taxon>
        <taxon>Micromonosporaceae</taxon>
        <taxon>Micromonospora</taxon>
    </lineage>
</organism>
<feature type="region of interest" description="Disordered" evidence="1">
    <location>
        <begin position="330"/>
        <end position="352"/>
    </location>
</feature>
<protein>
    <submittedName>
        <fullName evidence="3">Uncharacterized protein</fullName>
    </submittedName>
</protein>
<keyword evidence="2" id="KW-0472">Membrane</keyword>
<accession>A0A328MXC2</accession>
<gene>
    <name evidence="3" type="ORF">LAH08_05146</name>
    <name evidence="4" type="ORF">MED15_05481</name>
</gene>
<evidence type="ECO:0000313" key="3">
    <source>
        <dbReference type="EMBL" id="RAN96403.1"/>
    </source>
</evidence>
<sequence>MVGHRLPLPAYVRRPTDGMILVLNLAVRQPIPGCEGPTIACLSCTSSCRAAREVHKRPRPSVVVASGRHPISHPTRTQGVLVVERGAAHRGPRVASRCPSCGVSSQTPSGWSIFAVWRLVAIAYALCMEAALIAIAVAALGYAGTYITNLNLSRRNETLARITRQLSELYGPLLAYTESNSRLFDAWESSLRADKLSPYGQNRNPSDEELAELRLWMQSAFIPNVRRARDAVIQKADLLIESEMPEVLLEFCAHVGAYDMIMKQWEAGDHSNHWPVIRYPHELNKYARSSFRTLKERQVALLGYQSRRLIPGASFRRSARVKTLEPAAASATTLQASAPPRVPNQGAPDNWG</sequence>
<dbReference type="Proteomes" id="UP000249045">
    <property type="component" value="Unassembled WGS sequence"/>
</dbReference>
<proteinExistence type="predicted"/>
<dbReference type="Proteomes" id="UP000248966">
    <property type="component" value="Unassembled WGS sequence"/>
</dbReference>
<feature type="compositionally biased region" description="Low complexity" evidence="1">
    <location>
        <begin position="330"/>
        <end position="339"/>
    </location>
</feature>
<dbReference type="EMBL" id="PYAC01000041">
    <property type="protein sequence ID" value="RAO10265.1"/>
    <property type="molecule type" value="Genomic_DNA"/>
</dbReference>
<keyword evidence="6" id="KW-1185">Reference proteome</keyword>
<evidence type="ECO:0000313" key="4">
    <source>
        <dbReference type="EMBL" id="RAO10265.1"/>
    </source>
</evidence>
<dbReference type="EMBL" id="PYAA01000033">
    <property type="protein sequence ID" value="RAN96403.1"/>
    <property type="molecule type" value="Genomic_DNA"/>
</dbReference>
<evidence type="ECO:0000313" key="6">
    <source>
        <dbReference type="Proteomes" id="UP000249045"/>
    </source>
</evidence>
<evidence type="ECO:0000256" key="2">
    <source>
        <dbReference type="SAM" id="Phobius"/>
    </source>
</evidence>
<name>A0A328MXC2_9ACTN</name>
<keyword evidence="2" id="KW-1133">Transmembrane helix</keyword>
<evidence type="ECO:0000256" key="1">
    <source>
        <dbReference type="SAM" id="MobiDB-lite"/>
    </source>
</evidence>
<reference evidence="5 6" key="1">
    <citation type="submission" date="2018-03" db="EMBL/GenBank/DDBJ databases">
        <title>Defining the species Micromonospora saelicesensis and Micromonospora noduli under the framework of genomics.</title>
        <authorList>
            <person name="Riesco R."/>
            <person name="Trujillo M.E."/>
        </authorList>
    </citation>
    <scope>NUCLEOTIDE SEQUENCE [LARGE SCALE GENOMIC DNA]</scope>
    <source>
        <strain evidence="3 5">LAH08</strain>
        <strain evidence="4 6">MED15</strain>
    </source>
</reference>
<keyword evidence="2" id="KW-0812">Transmembrane</keyword>
<dbReference type="AlphaFoldDB" id="A0A328MXC2"/>
<feature type="transmembrane region" description="Helical" evidence="2">
    <location>
        <begin position="119"/>
        <end position="143"/>
    </location>
</feature>
<evidence type="ECO:0000313" key="5">
    <source>
        <dbReference type="Proteomes" id="UP000248966"/>
    </source>
</evidence>